<comment type="caution">
    <text evidence="2">The sequence shown here is derived from an EMBL/GenBank/DDBJ whole genome shotgun (WGS) entry which is preliminary data.</text>
</comment>
<sequence length="404" mass="43736">MFTFPVEPADLFTERARNFRSWGVPTAVIARVRHRVDDVWGRGRTGWVPVWAEEARRAEIEQDWARAAACWGAARFPCLATADRREAYARQLDCFRHATANLPVAFRRYQLDVPYRQRSTRVTAHVYRRRRGVSDQLLLLCGGVDTWKVELHRMALRISLVSGLTVAAVDMPGTGESRVPLAADADLLLAGTTRQLADRTRCAKTAVLGLSFGGHWAAKLALTGRVDAAIDLGGPIGACGSAVDVLGLPHGMAGSVGNALHLAEPPGRAEADRFSLEFSLRRQGLLSTRSAAPLLAINGTGDPYVPLRDTIALADRPEAEVWLVPGTGHCARERLPRVLPPAIAWLLAELSPRSVRRQLAARALRTSLGDAVTGPAHVTGTDGHVETISARTRRPHRASGPGAA</sequence>
<dbReference type="Proteomes" id="UP001500483">
    <property type="component" value="Unassembled WGS sequence"/>
</dbReference>
<dbReference type="Pfam" id="PF06500">
    <property type="entry name" value="FrsA-like"/>
    <property type="match status" value="1"/>
</dbReference>
<dbReference type="InterPro" id="IPR010520">
    <property type="entry name" value="FrsA-like"/>
</dbReference>
<keyword evidence="3" id="KW-1185">Reference proteome</keyword>
<dbReference type="InterPro" id="IPR029058">
    <property type="entry name" value="AB_hydrolase_fold"/>
</dbReference>
<dbReference type="EMBL" id="BAAAYK010000038">
    <property type="protein sequence ID" value="GAA3361712.1"/>
    <property type="molecule type" value="Genomic_DNA"/>
</dbReference>
<name>A0ABP6RW23_9PSEU</name>
<feature type="region of interest" description="Disordered" evidence="1">
    <location>
        <begin position="371"/>
        <end position="404"/>
    </location>
</feature>
<dbReference type="RefSeq" id="WP_258342187.1">
    <property type="nucleotide sequence ID" value="NZ_BAAAYK010000038.1"/>
</dbReference>
<evidence type="ECO:0000313" key="3">
    <source>
        <dbReference type="Proteomes" id="UP001500483"/>
    </source>
</evidence>
<dbReference type="Gene3D" id="3.40.50.1820">
    <property type="entry name" value="alpha/beta hydrolase"/>
    <property type="match status" value="1"/>
</dbReference>
<accession>A0ABP6RW23</accession>
<organism evidence="2 3">
    <name type="scientific">Saccharopolyspora gregorii</name>
    <dbReference type="NCBI Taxonomy" id="33914"/>
    <lineage>
        <taxon>Bacteria</taxon>
        <taxon>Bacillati</taxon>
        <taxon>Actinomycetota</taxon>
        <taxon>Actinomycetes</taxon>
        <taxon>Pseudonocardiales</taxon>
        <taxon>Pseudonocardiaceae</taxon>
        <taxon>Saccharopolyspora</taxon>
    </lineage>
</organism>
<gene>
    <name evidence="2" type="primary">frsA</name>
    <name evidence="2" type="ORF">GCM10020366_46750</name>
</gene>
<reference evidence="3" key="1">
    <citation type="journal article" date="2019" name="Int. J. Syst. Evol. Microbiol.">
        <title>The Global Catalogue of Microorganisms (GCM) 10K type strain sequencing project: providing services to taxonomists for standard genome sequencing and annotation.</title>
        <authorList>
            <consortium name="The Broad Institute Genomics Platform"/>
            <consortium name="The Broad Institute Genome Sequencing Center for Infectious Disease"/>
            <person name="Wu L."/>
            <person name="Ma J."/>
        </authorList>
    </citation>
    <scope>NUCLEOTIDE SEQUENCE [LARGE SCALE GENOMIC DNA]</scope>
    <source>
        <strain evidence="3">JCM 9687</strain>
    </source>
</reference>
<evidence type="ECO:0000313" key="2">
    <source>
        <dbReference type="EMBL" id="GAA3361712.1"/>
    </source>
</evidence>
<proteinExistence type="predicted"/>
<dbReference type="SUPFAM" id="SSF53474">
    <property type="entry name" value="alpha/beta-Hydrolases"/>
    <property type="match status" value="1"/>
</dbReference>
<protein>
    <submittedName>
        <fullName evidence="2">Esterase FrsA</fullName>
    </submittedName>
</protein>
<evidence type="ECO:0000256" key="1">
    <source>
        <dbReference type="SAM" id="MobiDB-lite"/>
    </source>
</evidence>